<dbReference type="GO" id="GO:0003676">
    <property type="term" value="F:nucleic acid binding"/>
    <property type="evidence" value="ECO:0007669"/>
    <property type="project" value="UniProtKB-UniRule"/>
</dbReference>
<dbReference type="Proteomes" id="UP000887566">
    <property type="component" value="Unplaced"/>
</dbReference>
<feature type="domain" description="R3H" evidence="2">
    <location>
        <begin position="180"/>
        <end position="246"/>
    </location>
</feature>
<dbReference type="Pfam" id="PF01424">
    <property type="entry name" value="R3H"/>
    <property type="match status" value="1"/>
</dbReference>
<feature type="region of interest" description="Disordered" evidence="1">
    <location>
        <begin position="792"/>
        <end position="865"/>
    </location>
</feature>
<proteinExistence type="predicted"/>
<dbReference type="SUPFAM" id="SSF82708">
    <property type="entry name" value="R3H domain"/>
    <property type="match status" value="1"/>
</dbReference>
<feature type="compositionally biased region" description="Low complexity" evidence="1">
    <location>
        <begin position="615"/>
        <end position="628"/>
    </location>
</feature>
<evidence type="ECO:0000259" key="2">
    <source>
        <dbReference type="PROSITE" id="PS51061"/>
    </source>
</evidence>
<feature type="compositionally biased region" description="Acidic residues" evidence="1">
    <location>
        <begin position="792"/>
        <end position="801"/>
    </location>
</feature>
<dbReference type="InterPro" id="IPR036867">
    <property type="entry name" value="R3H_dom_sf"/>
</dbReference>
<dbReference type="PROSITE" id="PS51061">
    <property type="entry name" value="R3H"/>
    <property type="match status" value="1"/>
</dbReference>
<evidence type="ECO:0000313" key="4">
    <source>
        <dbReference type="WBParaSite" id="PSAMB.scaffold4965size13026.g25628.t1"/>
    </source>
</evidence>
<dbReference type="PANTHER" id="PTHR21678">
    <property type="entry name" value="GROWTH INHIBITION AND DIFFERENTIATION RELATED PROTEIN 88"/>
    <property type="match status" value="1"/>
</dbReference>
<feature type="region of interest" description="Disordered" evidence="1">
    <location>
        <begin position="270"/>
        <end position="297"/>
    </location>
</feature>
<sequence length="1091" mass="117977">MIIYTMIIFNIGNTYLISCPGVLEFSEQAGYCVLPALSNCNKPPPTTSTTIRTTTTPTTTTPIPTTTSASVGKRFKCPSDGFHANPESCTSFYRCVASRRPDTVALVRPLLGGRWRCGPRGCLPVCAGDFFFSSSALSPFFPLVFFESLLRSIVLAAEVRIGEDRLAFCVDNRYLSAADADFVQCALSDVDRFASNQGTSRVLLFPPVSSYHRYLLHNTIAEQYPLLCTISIGEGNERRTVVYFGEHLRTSARNGELLLTTGIKRARLNDSEDEAEHKTMTTTSDTRARPLAEKKSTRKPDMAMYVPKAKRQPADCAPDDHMGSLDHDHDLREARKSSDTSLDSFLIPTLDSFPMLALDNDASTSKFGDEDVVADMKQQSPPLIMFDAIPSPPSSDNASEQAVKKLSGGQPQPTKLPSQIIREMMLKAGLVADAKMDTVAAAAAAAESASSAPLPPSPPIVNSAPLSFDVSASASSSHTVPSDHFLPGVKPVSSSFLAPPNVVDHGESILDCLPTSYDEFETTELHLRLERQISSPLTSPTGVVSPQVGGLGSAKGSGSNLMSSSPPPDAEDMEVAMINESFEEQQKQTQLYDSADLKYLFYSRPNANQSTTVKSTAGSDHSGSSSVFDQSPGLAHLVPTTTAVGAILPDASLQLSKPAIAWAGWGKKSHPPTPPDTPKAADFVDPIVAFSLTPTADALSYPSSCPQIGNNLSALMDNHLSSLLDSNLSSLLDSNQSSFLDNEQSSLIANNQSSLLVNNQPSLPCNSLSSPLDNATTTAEMLAVDMAEKLLEDDEEDEETDVAQSYNSSPSSELFVANSDNEATHSGKVDGELRSTAGGDSLTSPSAECFHNHSDNDNDRDNECVADDWSTRANDLSSHDSEPNALGSFVADDNTADSWEQLCDDETGELDPKVIQEINWALGKVKVEQPTFDYLSFKQKPVEFDQDELAHVLEIYGFPKATKTDDLRAALTDLNCRHFDVKWVDDNHALAVFSSADAAFELRVGSHHLIKLRPLSAATPQSQQKAKQSAEFLQPFKPRPPTNALLARRMVESALGKRSSASTEQRSSEKKQLVDAKERKQRLAALWEGNV</sequence>
<keyword evidence="3" id="KW-1185">Reference proteome</keyword>
<accession>A0A914WV55</accession>
<feature type="region of interest" description="Disordered" evidence="1">
    <location>
        <begin position="609"/>
        <end position="628"/>
    </location>
</feature>
<feature type="compositionally biased region" description="Polar residues" evidence="1">
    <location>
        <begin position="802"/>
        <end position="812"/>
    </location>
</feature>
<dbReference type="Gene3D" id="3.30.70.330">
    <property type="match status" value="1"/>
</dbReference>
<dbReference type="InterPro" id="IPR012677">
    <property type="entry name" value="Nucleotide-bd_a/b_plait_sf"/>
</dbReference>
<evidence type="ECO:0000256" key="1">
    <source>
        <dbReference type="SAM" id="MobiDB-lite"/>
    </source>
</evidence>
<dbReference type="Gene3D" id="3.30.1370.50">
    <property type="entry name" value="R3H-like domain"/>
    <property type="match status" value="1"/>
</dbReference>
<organism evidence="3 4">
    <name type="scientific">Plectus sambesii</name>
    <dbReference type="NCBI Taxonomy" id="2011161"/>
    <lineage>
        <taxon>Eukaryota</taxon>
        <taxon>Metazoa</taxon>
        <taxon>Ecdysozoa</taxon>
        <taxon>Nematoda</taxon>
        <taxon>Chromadorea</taxon>
        <taxon>Plectida</taxon>
        <taxon>Plectina</taxon>
        <taxon>Plectoidea</taxon>
        <taxon>Plectidae</taxon>
        <taxon>Plectus</taxon>
    </lineage>
</organism>
<name>A0A914WV55_9BILA</name>
<dbReference type="InterPro" id="IPR039884">
    <property type="entry name" value="R3HC1/R3HCL"/>
</dbReference>
<feature type="compositionally biased region" description="Basic and acidic residues" evidence="1">
    <location>
        <begin position="286"/>
        <end position="297"/>
    </location>
</feature>
<dbReference type="InterPro" id="IPR001374">
    <property type="entry name" value="R3H_dom"/>
</dbReference>
<feature type="compositionally biased region" description="Low complexity" evidence="1">
    <location>
        <begin position="47"/>
        <end position="66"/>
    </location>
</feature>
<dbReference type="PANTHER" id="PTHR21678:SF0">
    <property type="entry name" value="C3H1-TYPE DOMAIN-CONTAINING PROTEIN"/>
    <property type="match status" value="1"/>
</dbReference>
<feature type="region of interest" description="Disordered" evidence="1">
    <location>
        <begin position="538"/>
        <end position="568"/>
    </location>
</feature>
<dbReference type="WBParaSite" id="PSAMB.scaffold4965size13026.g25628.t1">
    <property type="protein sequence ID" value="PSAMB.scaffold4965size13026.g25628.t1"/>
    <property type="gene ID" value="PSAMB.scaffold4965size13026.g25628"/>
</dbReference>
<feature type="compositionally biased region" description="Polar residues" evidence="1">
    <location>
        <begin position="1018"/>
        <end position="1027"/>
    </location>
</feature>
<evidence type="ECO:0000313" key="3">
    <source>
        <dbReference type="Proteomes" id="UP000887566"/>
    </source>
</evidence>
<feature type="region of interest" description="Disordered" evidence="1">
    <location>
        <begin position="390"/>
        <end position="415"/>
    </location>
</feature>
<feature type="region of interest" description="Disordered" evidence="1">
    <location>
        <begin position="45"/>
        <end position="66"/>
    </location>
</feature>
<feature type="compositionally biased region" description="Basic and acidic residues" evidence="1">
    <location>
        <begin position="850"/>
        <end position="863"/>
    </location>
</feature>
<feature type="compositionally biased region" description="Basic and acidic residues" evidence="1">
    <location>
        <begin position="1066"/>
        <end position="1077"/>
    </location>
</feature>
<feature type="region of interest" description="Disordered" evidence="1">
    <location>
        <begin position="1017"/>
        <end position="1077"/>
    </location>
</feature>
<protein>
    <submittedName>
        <fullName evidence="4">R3H domain-containing protein</fullName>
    </submittedName>
</protein>
<dbReference type="AlphaFoldDB" id="A0A914WV55"/>
<reference evidence="4" key="1">
    <citation type="submission" date="2022-11" db="UniProtKB">
        <authorList>
            <consortium name="WormBaseParasite"/>
        </authorList>
    </citation>
    <scope>IDENTIFICATION</scope>
</reference>
<feature type="compositionally biased region" description="Basic and acidic residues" evidence="1">
    <location>
        <begin position="270"/>
        <end position="279"/>
    </location>
</feature>
<feature type="compositionally biased region" description="Basic and acidic residues" evidence="1">
    <location>
        <begin position="822"/>
        <end position="833"/>
    </location>
</feature>